<evidence type="ECO:0000259" key="2">
    <source>
        <dbReference type="Pfam" id="PF00903"/>
    </source>
</evidence>
<dbReference type="InterPro" id="IPR014748">
    <property type="entry name" value="Enoyl-CoA_hydra_C"/>
</dbReference>
<name>A0AA38XCP9_9EURO</name>
<dbReference type="SUPFAM" id="SSF52096">
    <property type="entry name" value="ClpP/crotonase"/>
    <property type="match status" value="1"/>
</dbReference>
<dbReference type="CDD" id="cd07262">
    <property type="entry name" value="VOC_like"/>
    <property type="match status" value="1"/>
</dbReference>
<organism evidence="3">
    <name type="scientific">Knufia peltigerae</name>
    <dbReference type="NCBI Taxonomy" id="1002370"/>
    <lineage>
        <taxon>Eukaryota</taxon>
        <taxon>Fungi</taxon>
        <taxon>Dikarya</taxon>
        <taxon>Ascomycota</taxon>
        <taxon>Pezizomycotina</taxon>
        <taxon>Eurotiomycetes</taxon>
        <taxon>Chaetothyriomycetidae</taxon>
        <taxon>Chaetothyriales</taxon>
        <taxon>Trichomeriaceae</taxon>
        <taxon>Knufia</taxon>
    </lineage>
</organism>
<gene>
    <name evidence="3" type="ORF">H2204_015348</name>
</gene>
<dbReference type="Pfam" id="PF00903">
    <property type="entry name" value="Glyoxalase"/>
    <property type="match status" value="1"/>
</dbReference>
<sequence>MNDALQIERNGAVLTLWLNRPELHNAFDAGLIARLTAALEAAGRDDSVRTVVVAGHGASFSAGADMQWMRGMASASEADNRDDALALARLMRTLDELPKPTLARVHGAAFGGGVGLVACCDIAIATSAARFGLTESRLGLLPAVISPYVIEAIGSRQSRRWFATGEHFDADTALRIGLIHQLVEPERLDEAVQRQLALLDKAGPIASASAKLLVRQVRDAHDRDSLDRDNAALIARLRVSAEGQEGLGAFLDKRAPSDLPRSRAFFLQVLAPLQIGVVMEVSAEQTGAHDHVGFGNHGKPFFWLGNATPLSQGAHVAFVCGERAQVDAFHAAALAAGGRDNGAPGLRPWYHPDYYAAFVIDPDGNNIEAVCHLPG</sequence>
<proteinExistence type="inferred from homology"/>
<protein>
    <recommendedName>
        <fullName evidence="2">Glyoxalase/fosfomycin resistance/dioxygenase domain-containing protein</fullName>
    </recommendedName>
</protein>
<dbReference type="Pfam" id="PF00378">
    <property type="entry name" value="ECH_1"/>
    <property type="match status" value="1"/>
</dbReference>
<dbReference type="PANTHER" id="PTHR42964:SF1">
    <property type="entry name" value="POLYKETIDE BIOSYNTHESIS ENOYL-COA HYDRATASE PKSH-RELATED"/>
    <property type="match status" value="1"/>
</dbReference>
<dbReference type="InterPro" id="IPR001753">
    <property type="entry name" value="Enoyl-CoA_hydra/iso"/>
</dbReference>
<feature type="domain" description="Glyoxalase/fosfomycin resistance/dioxygenase" evidence="2">
    <location>
        <begin position="258"/>
        <end position="368"/>
    </location>
</feature>
<dbReference type="Gene3D" id="1.10.12.10">
    <property type="entry name" value="Lyase 2-enoyl-coa Hydratase, Chain A, domain 2"/>
    <property type="match status" value="1"/>
</dbReference>
<dbReference type="InterPro" id="IPR051683">
    <property type="entry name" value="Enoyl-CoA_Hydratase/Isomerase"/>
</dbReference>
<dbReference type="InterPro" id="IPR029068">
    <property type="entry name" value="Glyas_Bleomycin-R_OHBP_Dase"/>
</dbReference>
<comment type="similarity">
    <text evidence="1">Belongs to the enoyl-CoA hydratase/isomerase family.</text>
</comment>
<reference evidence="3" key="1">
    <citation type="submission" date="2022-10" db="EMBL/GenBank/DDBJ databases">
        <title>Culturing micro-colonial fungi from biological soil crusts in the Mojave desert and describing Neophaeococcomyces mojavensis, and introducing the new genera and species Taxawa tesnikishii.</title>
        <authorList>
            <person name="Kurbessoian T."/>
            <person name="Stajich J.E."/>
        </authorList>
    </citation>
    <scope>NUCLEOTIDE SEQUENCE</scope>
    <source>
        <strain evidence="3">TK_35</strain>
    </source>
</reference>
<comment type="caution">
    <text evidence="3">The sequence shown here is derived from an EMBL/GenBank/DDBJ whole genome shotgun (WGS) entry which is preliminary data.</text>
</comment>
<dbReference type="FunFam" id="3.90.226.10:FF:000066">
    <property type="entry name" value="Enoyl-CoA hydratase"/>
    <property type="match status" value="1"/>
</dbReference>
<dbReference type="CDD" id="cd06558">
    <property type="entry name" value="crotonase-like"/>
    <property type="match status" value="1"/>
</dbReference>
<evidence type="ECO:0000313" key="3">
    <source>
        <dbReference type="EMBL" id="KAJ9610928.1"/>
    </source>
</evidence>
<dbReference type="PANTHER" id="PTHR42964">
    <property type="entry name" value="ENOYL-COA HYDRATASE"/>
    <property type="match status" value="1"/>
</dbReference>
<dbReference type="GO" id="GO:0008300">
    <property type="term" value="P:isoprenoid catabolic process"/>
    <property type="evidence" value="ECO:0007669"/>
    <property type="project" value="TreeGrafter"/>
</dbReference>
<accession>A0AA38XCP9</accession>
<dbReference type="SUPFAM" id="SSF54593">
    <property type="entry name" value="Glyoxalase/Bleomycin resistance protein/Dihydroxybiphenyl dioxygenase"/>
    <property type="match status" value="1"/>
</dbReference>
<evidence type="ECO:0000256" key="1">
    <source>
        <dbReference type="ARBA" id="ARBA00005254"/>
    </source>
</evidence>
<dbReference type="EMBL" id="JAPDRN010000237">
    <property type="protein sequence ID" value="KAJ9610928.1"/>
    <property type="molecule type" value="Genomic_DNA"/>
</dbReference>
<dbReference type="Gene3D" id="3.90.226.10">
    <property type="entry name" value="2-enoyl-CoA Hydratase, Chain A, domain 1"/>
    <property type="match status" value="1"/>
</dbReference>
<dbReference type="InterPro" id="IPR029045">
    <property type="entry name" value="ClpP/crotonase-like_dom_sf"/>
</dbReference>
<dbReference type="InterPro" id="IPR004360">
    <property type="entry name" value="Glyas_Fos-R_dOase_dom"/>
</dbReference>
<dbReference type="AlphaFoldDB" id="A0AA38XCP9"/>
<dbReference type="Gene3D" id="3.10.180.10">
    <property type="entry name" value="2,3-Dihydroxybiphenyl 1,2-Dioxygenase, domain 1"/>
    <property type="match status" value="1"/>
</dbReference>